<dbReference type="PANTHER" id="PTHR31084:SF0">
    <property type="entry name" value="ALPHA-L-FUCOSIDASE 2"/>
    <property type="match status" value="1"/>
</dbReference>
<evidence type="ECO:0000259" key="1">
    <source>
        <dbReference type="Pfam" id="PF22124"/>
    </source>
</evidence>
<evidence type="ECO:0000313" key="3">
    <source>
        <dbReference type="Proteomes" id="UP000293342"/>
    </source>
</evidence>
<dbReference type="GO" id="GO:0004560">
    <property type="term" value="F:alpha-L-fucosidase activity"/>
    <property type="evidence" value="ECO:0007669"/>
    <property type="project" value="TreeGrafter"/>
</dbReference>
<proteinExistence type="predicted"/>
<dbReference type="Gene3D" id="1.50.10.10">
    <property type="match status" value="1"/>
</dbReference>
<dbReference type="Proteomes" id="UP000293342">
    <property type="component" value="Unassembled WGS sequence"/>
</dbReference>
<dbReference type="GO" id="GO:0005975">
    <property type="term" value="P:carbohydrate metabolic process"/>
    <property type="evidence" value="ECO:0007669"/>
    <property type="project" value="InterPro"/>
</dbReference>
<dbReference type="PANTHER" id="PTHR31084">
    <property type="entry name" value="ALPHA-L-FUCOSIDASE 2"/>
    <property type="match status" value="1"/>
</dbReference>
<keyword evidence="3" id="KW-1185">Reference proteome</keyword>
<reference evidence="2 3" key="1">
    <citation type="submission" date="2019-02" db="EMBL/GenBank/DDBJ databases">
        <title>Kribbella capetownensis sp. nov. and Kribbella speibonae sp. nov., isolated from soil.</title>
        <authorList>
            <person name="Curtis S.M."/>
            <person name="Norton I."/>
            <person name="Everest G.J."/>
            <person name="Meyers P.R."/>
        </authorList>
    </citation>
    <scope>NUCLEOTIDE SEQUENCE [LARGE SCALE GENOMIC DNA]</scope>
    <source>
        <strain evidence="2 3">YM53</strain>
    </source>
</reference>
<sequence length="207" mass="23085">MYDHAELVLGEPSELPTDERIKAVAAGGNDPDLVALMFGFGRYLLMASSRPGTQAANLQGIWNQDRRPMWASDWTNNINTQMNYWPADLTGLGECFDPLTDLLEGLASSGAETARILYGSPGWVSHHNADIWRSTWPVGEGGDDPVWSTCATCGVWLTAHLMEHYRFQQDVGFLRDRAYPVIAGAAEFLRVWSHCGRGCSSRRRRPR</sequence>
<dbReference type="AlphaFoldDB" id="A0A4R0JV81"/>
<protein>
    <recommendedName>
        <fullName evidence="1">Glycosyl hydrolase family 95 catalytic domain-containing protein</fullName>
    </recommendedName>
</protein>
<organism evidence="2 3">
    <name type="scientific">Kribbella capetownensis</name>
    <dbReference type="NCBI Taxonomy" id="1572659"/>
    <lineage>
        <taxon>Bacteria</taxon>
        <taxon>Bacillati</taxon>
        <taxon>Actinomycetota</taxon>
        <taxon>Actinomycetes</taxon>
        <taxon>Propionibacteriales</taxon>
        <taxon>Kribbellaceae</taxon>
        <taxon>Kribbella</taxon>
    </lineage>
</organism>
<comment type="caution">
    <text evidence="2">The sequence shown here is derived from an EMBL/GenBank/DDBJ whole genome shotgun (WGS) entry which is preliminary data.</text>
</comment>
<gene>
    <name evidence="2" type="ORF">E0H75_12190</name>
</gene>
<name>A0A4R0JV81_9ACTN</name>
<dbReference type="InterPro" id="IPR008928">
    <property type="entry name" value="6-hairpin_glycosidase_sf"/>
</dbReference>
<dbReference type="EMBL" id="SJKD01000002">
    <property type="protein sequence ID" value="TCC50909.1"/>
    <property type="molecule type" value="Genomic_DNA"/>
</dbReference>
<dbReference type="RefSeq" id="WP_131513606.1">
    <property type="nucleotide sequence ID" value="NZ_SJKD01000002.1"/>
</dbReference>
<feature type="domain" description="Glycosyl hydrolase family 95 catalytic" evidence="1">
    <location>
        <begin position="2"/>
        <end position="192"/>
    </location>
</feature>
<dbReference type="OrthoDB" id="9802600at2"/>
<dbReference type="InterPro" id="IPR054363">
    <property type="entry name" value="GH95_cat"/>
</dbReference>
<dbReference type="SUPFAM" id="SSF48208">
    <property type="entry name" value="Six-hairpin glycosidases"/>
    <property type="match status" value="1"/>
</dbReference>
<accession>A0A4R0JV81</accession>
<dbReference type="InterPro" id="IPR012341">
    <property type="entry name" value="6hp_glycosidase-like_sf"/>
</dbReference>
<dbReference type="Pfam" id="PF22124">
    <property type="entry name" value="Glyco_hydro_95_cat"/>
    <property type="match status" value="1"/>
</dbReference>
<evidence type="ECO:0000313" key="2">
    <source>
        <dbReference type="EMBL" id="TCC50909.1"/>
    </source>
</evidence>